<feature type="compositionally biased region" description="Basic and acidic residues" evidence="1">
    <location>
        <begin position="184"/>
        <end position="203"/>
    </location>
</feature>
<feature type="region of interest" description="Disordered" evidence="1">
    <location>
        <begin position="165"/>
        <end position="203"/>
    </location>
</feature>
<accession>A0A834X337</accession>
<sequence length="203" mass="20556">MIQFCYGKRAAPSTIVTEYTNKLEGVTLHAPEPDPPFGGDGAVSLDDDGFPDPPAGVSPDPGVSGDGVVPAGEGADGDGDGDGDVAPGAGAGDVAGDGADGVPGAGDGDVGDNSGAGDGATAGGISTDEEERSRSVKLELRIAILEFLDGVLGVAFVPIDCNSQKGSKPSHLCLQRRRCRHGSKREEKEDPRRDSRSEVSETP</sequence>
<evidence type="ECO:0000256" key="1">
    <source>
        <dbReference type="SAM" id="MobiDB-lite"/>
    </source>
</evidence>
<comment type="caution">
    <text evidence="2">The sequence shown here is derived from an EMBL/GenBank/DDBJ whole genome shotgun (WGS) entry which is preliminary data.</text>
</comment>
<organism evidence="2 3">
    <name type="scientific">Senna tora</name>
    <dbReference type="NCBI Taxonomy" id="362788"/>
    <lineage>
        <taxon>Eukaryota</taxon>
        <taxon>Viridiplantae</taxon>
        <taxon>Streptophyta</taxon>
        <taxon>Embryophyta</taxon>
        <taxon>Tracheophyta</taxon>
        <taxon>Spermatophyta</taxon>
        <taxon>Magnoliopsida</taxon>
        <taxon>eudicotyledons</taxon>
        <taxon>Gunneridae</taxon>
        <taxon>Pentapetalae</taxon>
        <taxon>rosids</taxon>
        <taxon>fabids</taxon>
        <taxon>Fabales</taxon>
        <taxon>Fabaceae</taxon>
        <taxon>Caesalpinioideae</taxon>
        <taxon>Cassia clade</taxon>
        <taxon>Senna</taxon>
    </lineage>
</organism>
<feature type="compositionally biased region" description="Gly residues" evidence="1">
    <location>
        <begin position="89"/>
        <end position="122"/>
    </location>
</feature>
<evidence type="ECO:0000313" key="3">
    <source>
        <dbReference type="Proteomes" id="UP000634136"/>
    </source>
</evidence>
<keyword evidence="3" id="KW-1185">Reference proteome</keyword>
<reference evidence="2" key="1">
    <citation type="submission" date="2020-09" db="EMBL/GenBank/DDBJ databases">
        <title>Genome-Enabled Discovery of Anthraquinone Biosynthesis in Senna tora.</title>
        <authorList>
            <person name="Kang S.-H."/>
            <person name="Pandey R.P."/>
            <person name="Lee C.-M."/>
            <person name="Sim J.-S."/>
            <person name="Jeong J.-T."/>
            <person name="Choi B.-S."/>
            <person name="Jung M."/>
            <person name="Ginzburg D."/>
            <person name="Zhao K."/>
            <person name="Won S.Y."/>
            <person name="Oh T.-J."/>
            <person name="Yu Y."/>
            <person name="Kim N.-H."/>
            <person name="Lee O.R."/>
            <person name="Lee T.-H."/>
            <person name="Bashyal P."/>
            <person name="Kim T.-S."/>
            <person name="Lee W.-H."/>
            <person name="Kawkins C."/>
            <person name="Kim C.-K."/>
            <person name="Kim J.S."/>
            <person name="Ahn B.O."/>
            <person name="Rhee S.Y."/>
            <person name="Sohng J.K."/>
        </authorList>
    </citation>
    <scope>NUCLEOTIDE SEQUENCE</scope>
    <source>
        <tissue evidence="2">Leaf</tissue>
    </source>
</reference>
<dbReference type="Proteomes" id="UP000634136">
    <property type="component" value="Unassembled WGS sequence"/>
</dbReference>
<dbReference type="EMBL" id="JAAIUW010000004">
    <property type="protein sequence ID" value="KAF7836712.1"/>
    <property type="molecule type" value="Genomic_DNA"/>
</dbReference>
<name>A0A834X337_9FABA</name>
<gene>
    <name evidence="2" type="ORF">G2W53_011571</name>
</gene>
<dbReference type="AlphaFoldDB" id="A0A834X337"/>
<feature type="compositionally biased region" description="Basic residues" evidence="1">
    <location>
        <begin position="174"/>
        <end position="183"/>
    </location>
</feature>
<proteinExistence type="predicted"/>
<feature type="region of interest" description="Disordered" evidence="1">
    <location>
        <begin position="27"/>
        <end position="134"/>
    </location>
</feature>
<protein>
    <submittedName>
        <fullName evidence="2">Early nodulin-like protein 2</fullName>
    </submittedName>
</protein>
<evidence type="ECO:0000313" key="2">
    <source>
        <dbReference type="EMBL" id="KAF7836712.1"/>
    </source>
</evidence>